<dbReference type="HOGENOM" id="CLU_1272571_0_0_1"/>
<name>A0A0A1URR1_9HYPO</name>
<dbReference type="EMBL" id="JELW01000022">
    <property type="protein sequence ID" value="EXU98921.1"/>
    <property type="molecule type" value="Genomic_DNA"/>
</dbReference>
<evidence type="ECO:0000256" key="1">
    <source>
        <dbReference type="SAM" id="MobiDB-lite"/>
    </source>
</evidence>
<feature type="compositionally biased region" description="Polar residues" evidence="1">
    <location>
        <begin position="201"/>
        <end position="210"/>
    </location>
</feature>
<organism evidence="2 3">
    <name type="scientific">Metarhizium robertsii</name>
    <dbReference type="NCBI Taxonomy" id="568076"/>
    <lineage>
        <taxon>Eukaryota</taxon>
        <taxon>Fungi</taxon>
        <taxon>Dikarya</taxon>
        <taxon>Ascomycota</taxon>
        <taxon>Pezizomycotina</taxon>
        <taxon>Sordariomycetes</taxon>
        <taxon>Hypocreomycetidae</taxon>
        <taxon>Hypocreales</taxon>
        <taxon>Clavicipitaceae</taxon>
        <taxon>Metarhizium</taxon>
    </lineage>
</organism>
<dbReference type="AlphaFoldDB" id="A0A0A1URR1"/>
<reference evidence="2 3" key="1">
    <citation type="submission" date="2014-02" db="EMBL/GenBank/DDBJ databases">
        <title>The genome sequence of the entomopathogenic fungus Metarhizium robertsii ARSEF 2575.</title>
        <authorList>
            <person name="Giuliano Garisto Donzelli B."/>
            <person name="Roe B.A."/>
            <person name="Macmil S.L."/>
            <person name="Krasnoff S.B."/>
            <person name="Gibson D.M."/>
        </authorList>
    </citation>
    <scope>NUCLEOTIDE SEQUENCE [LARGE SCALE GENOMIC DNA]</scope>
    <source>
        <strain evidence="2 3">ARSEF 2575</strain>
    </source>
</reference>
<gene>
    <name evidence="2" type="ORF">X797_007919</name>
</gene>
<proteinExistence type="predicted"/>
<feature type="region of interest" description="Disordered" evidence="1">
    <location>
        <begin position="193"/>
        <end position="217"/>
    </location>
</feature>
<evidence type="ECO:0000313" key="3">
    <source>
        <dbReference type="Proteomes" id="UP000030151"/>
    </source>
</evidence>
<sequence length="217" mass="25006">MAKHEAQWHTRRGERVWTRRHKNGRIDMAQEQLTWNRQSQRRQQRQGNQARRTKDQTNELDLIIPGTEHDPQIQRWRLDGSTMLVDSAVQPAEPNQRYPLTTRTKCSVVCTLFRQTDKIICHTANNTCLGKFCALPLVPRSRALGRLVAYGAQHRLTEGIRKSRAPIQVARPWHPVQYISAQSSFALPSTEHSRTIKTCKPPTNQPTNRGFASKRSL</sequence>
<feature type="region of interest" description="Disordered" evidence="1">
    <location>
        <begin position="36"/>
        <end position="59"/>
    </location>
</feature>
<feature type="compositionally biased region" description="Basic and acidic residues" evidence="1">
    <location>
        <begin position="1"/>
        <end position="17"/>
    </location>
</feature>
<protein>
    <submittedName>
        <fullName evidence="2">Uncharacterized protein</fullName>
    </submittedName>
</protein>
<comment type="caution">
    <text evidence="2">The sequence shown here is derived from an EMBL/GenBank/DDBJ whole genome shotgun (WGS) entry which is preliminary data.</text>
</comment>
<accession>A0A0A1URR1</accession>
<evidence type="ECO:0000313" key="2">
    <source>
        <dbReference type="EMBL" id="EXU98921.1"/>
    </source>
</evidence>
<feature type="region of interest" description="Disordered" evidence="1">
    <location>
        <begin position="1"/>
        <end position="23"/>
    </location>
</feature>
<dbReference type="Proteomes" id="UP000030151">
    <property type="component" value="Unassembled WGS sequence"/>
</dbReference>